<dbReference type="Pfam" id="PF13527">
    <property type="entry name" value="Acetyltransf_9"/>
    <property type="match status" value="1"/>
</dbReference>
<dbReference type="PROSITE" id="PS51186">
    <property type="entry name" value="GNAT"/>
    <property type="match status" value="1"/>
</dbReference>
<proteinExistence type="predicted"/>
<keyword evidence="3" id="KW-1185">Reference proteome</keyword>
<dbReference type="Gene3D" id="3.40.630.30">
    <property type="match status" value="2"/>
</dbReference>
<comment type="caution">
    <text evidence="2">The sequence shown here is derived from an EMBL/GenBank/DDBJ whole genome shotgun (WGS) entry which is preliminary data.</text>
</comment>
<protein>
    <submittedName>
        <fullName evidence="2">GNAT family N-acetyltransferase</fullName>
    </submittedName>
</protein>
<dbReference type="Pfam" id="PF17668">
    <property type="entry name" value="Acetyltransf_17"/>
    <property type="match status" value="1"/>
</dbReference>
<evidence type="ECO:0000313" key="2">
    <source>
        <dbReference type="EMBL" id="RAP75971.1"/>
    </source>
</evidence>
<dbReference type="InterPro" id="IPR025559">
    <property type="entry name" value="Eis_dom"/>
</dbReference>
<evidence type="ECO:0000259" key="1">
    <source>
        <dbReference type="PROSITE" id="PS51186"/>
    </source>
</evidence>
<accession>A0A328U3E4</accession>
<dbReference type="Gene3D" id="3.30.1050.10">
    <property type="entry name" value="SCP2 sterol-binding domain"/>
    <property type="match status" value="1"/>
</dbReference>
<sequence>MIRTIKQEEARQSLDLTQAAFAVRFTESDIQDRLSKMNMEHYLGFYVEEQLAAQLAVLPLRIYVQGEVMEMGGIAHVASYPEMRRQGMVGKLLVRSLNSMRAAGQSVSMLNPFLYGFYRKYGWEYFSTQSAYTLEMSAVPKCQAPLGTVKRLHASDWAQADIVYDSYAKRYNGMLQREENWWLRHVFKRKLGSLAVYYPHGGGEPSGYMLYDMKDRFMTIHELVYLDNDSRNGLWQFIGNHDSVVSRLKFTAPCDDPFLFALSEPNLQHEVHANFMVRVVDAAAFVKRYRFDGSPASRLHIMLDDEHAAWNSGLWEISVNADGTAAASRVDDEVKSREAIRCTIQTFSTMMIGCQRPAQLALQGRLDGSAEAVAAWELALPRRISFMTDFF</sequence>
<dbReference type="PANTHER" id="PTHR37817:SF1">
    <property type="entry name" value="N-ACETYLTRANSFERASE EIS"/>
    <property type="match status" value="1"/>
</dbReference>
<dbReference type="InterPro" id="IPR051554">
    <property type="entry name" value="Acetyltransferase_Eis"/>
</dbReference>
<dbReference type="PANTHER" id="PTHR37817">
    <property type="entry name" value="N-ACETYLTRANSFERASE EIS"/>
    <property type="match status" value="1"/>
</dbReference>
<dbReference type="InterPro" id="IPR041380">
    <property type="entry name" value="Acetyltransf_17"/>
</dbReference>
<feature type="domain" description="N-acetyltransferase" evidence="1">
    <location>
        <begin position="1"/>
        <end position="145"/>
    </location>
</feature>
<dbReference type="AlphaFoldDB" id="A0A328U3E4"/>
<dbReference type="SUPFAM" id="SSF55729">
    <property type="entry name" value="Acyl-CoA N-acyltransferases (Nat)"/>
    <property type="match status" value="1"/>
</dbReference>
<reference evidence="2 3" key="1">
    <citation type="submission" date="2018-06" db="EMBL/GenBank/DDBJ databases">
        <title>Paenibacillus montanisoli sp. nov., isolated from mountain area soil.</title>
        <authorList>
            <person name="Wu M."/>
        </authorList>
    </citation>
    <scope>NUCLEOTIDE SEQUENCE [LARGE SCALE GENOMIC DNA]</scope>
    <source>
        <strain evidence="2 3">RA17</strain>
    </source>
</reference>
<dbReference type="GO" id="GO:0030649">
    <property type="term" value="P:aminoglycoside antibiotic catabolic process"/>
    <property type="evidence" value="ECO:0007669"/>
    <property type="project" value="TreeGrafter"/>
</dbReference>
<dbReference type="Pfam" id="PF13530">
    <property type="entry name" value="SCP2_2"/>
    <property type="match status" value="1"/>
</dbReference>
<gene>
    <name evidence="2" type="ORF">DL346_11130</name>
</gene>
<evidence type="ECO:0000313" key="3">
    <source>
        <dbReference type="Proteomes" id="UP000249260"/>
    </source>
</evidence>
<dbReference type="OrthoDB" id="9768284at2"/>
<organism evidence="2 3">
    <name type="scientific">Paenibacillus montanisoli</name>
    <dbReference type="NCBI Taxonomy" id="2081970"/>
    <lineage>
        <taxon>Bacteria</taxon>
        <taxon>Bacillati</taxon>
        <taxon>Bacillota</taxon>
        <taxon>Bacilli</taxon>
        <taxon>Bacillales</taxon>
        <taxon>Paenibacillaceae</taxon>
        <taxon>Paenibacillus</taxon>
    </lineage>
</organism>
<dbReference type="InterPro" id="IPR000182">
    <property type="entry name" value="GNAT_dom"/>
</dbReference>
<dbReference type="InterPro" id="IPR036527">
    <property type="entry name" value="SCP2_sterol-bd_dom_sf"/>
</dbReference>
<dbReference type="EMBL" id="QLUW01000002">
    <property type="protein sequence ID" value="RAP75971.1"/>
    <property type="molecule type" value="Genomic_DNA"/>
</dbReference>
<dbReference type="InterPro" id="IPR016181">
    <property type="entry name" value="Acyl_CoA_acyltransferase"/>
</dbReference>
<dbReference type="Proteomes" id="UP000249260">
    <property type="component" value="Unassembled WGS sequence"/>
</dbReference>
<dbReference type="RefSeq" id="WP_112882196.1">
    <property type="nucleotide sequence ID" value="NZ_QLUW01000002.1"/>
</dbReference>
<dbReference type="SUPFAM" id="SSF55718">
    <property type="entry name" value="SCP-like"/>
    <property type="match status" value="1"/>
</dbReference>
<dbReference type="GO" id="GO:0034069">
    <property type="term" value="F:aminoglycoside N-acetyltransferase activity"/>
    <property type="evidence" value="ECO:0007669"/>
    <property type="project" value="TreeGrafter"/>
</dbReference>
<name>A0A328U3E4_9BACL</name>
<keyword evidence="2" id="KW-0808">Transferase</keyword>